<sequence>MRLPPSRVHVPVTAPVTAPLAAKVYGSATSGTGTLLHRHHDHRLGRNLDGQLAVGARAGGKRHRLDRVRRLEGVVRIGRGGRQQAALHRLDRLARHVHRHIRILIRIGVHERQIQLAVLGARGRGADLGDAAAVVRVLRIVLERERQRRRILERHVHVVRVVRGRQQHLVLVGQDHRLQHVDHLRDIGHAHAVGMVMEDVEVERRHHRVAQRVLLVQEACIGALLHVVPGAPFVDQEAQFFLGVVAVQDFDVLFDHAVDPEGVRQRGEPFVFLEASRGALHFPFAGRDGVVVEADAVGLLFRFAADGVHPAGVVVVAAAGDDLRAQVLGRAQEGLHVLVQVRVVARRHVAAAAPGLVTDGEKVHLERLVAAILAAQFRQRRLAVGRHVLHPLRHLLRAARAKVTVHVGVRAQLLGQVEELVGAHGVRFLHAAPVGVDLDRTLLARADAVAPVVFVGKAAARPAHQRHVHVLQRAQHVVAPSPRVRDLRLGTDPHAFVDAGAQVLGELAVDVLVDDGARLRGVDGDADGRRPGACACAQAYDGYGILNVVHTGLRLLFFCDDKAAVRLDGDYCLVAGGDAALAETAVVTGVAVGDDLCGAGAGKRQVQRQRLVGFGGVDAGDVPGVAGAARDHRVPARVAVHIAAVVPAARQLAQEGFDHLGRSRHAFRALGKMLDTGQHQHRRGQLEAVARGALDVGDVAEHHGREVHRIEQVAREWQHGHVGGHGVFVLLLETGELEALDRFHRHEVGPGAVPAARDGGTVEVYQQAGSCSVVQDVHVIRHHGLRVAIEKVDFHALDAQVADALELRRALRVREQLVLGRVFRAVPRPRRVIPEDQAHVLFRAVGRQLADLVVADAGIPVDVDQRVIPVHIGRVIDEGLLHVVDDGIVLEQRPAPRCVARPDQLFVEPDGRRGQVGSQRGIGDRGQRAKRNQSPWRGQGACHVGKQAFAAIGFRGHRIANAVAATGRFRRQARGLVGAVHACLRQRQPVFLVRRVGAFPPGLRHRHRLQPRLGRGRKRERGALLDQGFTRQRRFGHDVAERHAVVGHAEHDVHLLLAGVLHRVSLLVGAVRDVAPFTDRHAVCVADGADAGAGGNRQGAGQVSGLPGVSTSLTLMCRSGLVSAGGGAAGVAAGALDAAVTPTASAEIKFFTIVHTNFLGLSRLQAPVIHAGCLSPGRRTVFRHDYPELDPSSVDDVFLRRAHGAVVGGQEQHHRRDILRQQFMGQALIALDVFLARVVEPQVDLALGHHPPRRDGVDADAVGAEFARQSPRQPVRGRLGGRVHGIAGVLDLPRDGADVDDGAIALFLHAMEHGLAGKEHRALIDGDALVPVLDGDVLGGVALVVGGVVDEDVERADGVDHAGHGGLQCGDAGVAGDIDKRHLGALLGERDHHRLADAGAAAGDEYTLAAQAGEPCQLARELLAGQLTVAPAPGFGAAVAQHFRQQRLRQVLVRHRAQEAHDRTGTHRRAAAIGRRRERTAVDHGAGHFHAGRVTIGQDAAYLAFQYRQQLPGGVQIGVVHLQRGGQLAFQAFGNLQQLGHVLARHHQRRRSEDLFAQRVLRQEGRTGGHEQRRGALAFFLRRQRQRGDVGLAFQLFDTALEITGDTGRQHGRRCAAGQRLRRGLGKAVQLRAGQRQHQAGVGAELAHAQRERTGKRGGDLLGAVGQRRRQQEHRIDRAHFGVHGNRHRPRRGNGHQRHAAAARTGEAHGLDGRMAHQLLADGVAGTRQQREHAARQTANFHRFRDRAADQFRGAGMGEVPAQHDRATGGKGGSGVATGNRERQREVTGRENGNRAHADHAHAQFGTRWHAVGQRAVDAHVVPRAFAQQVGEQLQLAHGAAPLTFDTGARQAAFGHRAFHQRVAEFQDLGGDGFQEHGALFVADRAERVECGFRRTARGIDLRVVDREKFGVEQLAGSRVPGAQRRSRALDGLARDECFAGFAFLDHDVVGHAQGGGAEEVDVHIARTVEQRVLEVVVLQVGDGVRHILLAAEERLFPAYLAVHAVDARRAFDMGRRFAHQQRGTQAAHAQLGVGQVQVVLALGHVVRELVADGETDAVRLAVVADHVQARHFRLFTAVEREVRHGQVLAAGGHDRAVALVEPFRLHAGGAGRRFAAFHAHAEHFHRVAQGLHVAADFLVHGVAGVGAAQVSEASAGDVGVGVVGVIERRQQAAVGGDGGERRRAGADGLVGQGSDAHRFTDRVLREGVGGAVTVDDADGVLFQHADLARALFVAELMRMTWHGRAAVTDQEVEIAAFVGLQHVFDVQLLVAGFRSRRAAGHAHCLALGHFGVRDFQIQFAARAIERDPVAVLDDAQRAAGHGFRRHVQHHGAVRGAAHAGIRNADHVLDASCQQFWRQAHIAHFRHAGIAFRAAVLHHQHRVRIHFQVRIQDARLVVFKILEHHGLAAVLHQRGRGGRRLQYRAARRQVAAQDADAAVFQQRLLQRTYHFLVVDRRILAVFPEGLAVDGERVRVGQQVALAHAADHARQAARIIKLFHQEAARRQQVDDGGHATAHAGPVFQLQVHADTAGNRLQVDHCVGGAADGGVHADCVFEVFLGQDLRQLQIFADHFHDADARHVGQHVAARVHRRNGGVVRQRGAQRFGHAGHGRCGAHGIAGAGGARVARFGGQEFVHRDFAALDLLVQLPDGGAGTDVLAVQFTVEHGAAGDHDGRNVDRRGAHQQRRGGLVAADQQHHAIHRIAADRFLDVHGSEVTGQHGGWAQIGFAVREDGEFDREAARFQDAALDVFGQFAEVGVAGGEFGPGVADADNRFALEFVVRNALIFHPAAVHEAVLVIGAEPFGGAQLNLLVVVLGHANLLSCSCTGAVAVHHAPALMKAY</sequence>
<accession>A0A699GEX3</accession>
<name>A0A699GEX3_TANCI</name>
<evidence type="ECO:0000256" key="1">
    <source>
        <dbReference type="SAM" id="MobiDB-lite"/>
    </source>
</evidence>
<feature type="region of interest" description="Disordered" evidence="1">
    <location>
        <begin position="1652"/>
        <end position="1673"/>
    </location>
</feature>
<feature type="compositionally biased region" description="Basic and acidic residues" evidence="1">
    <location>
        <begin position="1780"/>
        <end position="1796"/>
    </location>
</feature>
<comment type="caution">
    <text evidence="2">The sequence shown here is derived from an EMBL/GenBank/DDBJ whole genome shotgun (WGS) entry which is preliminary data.</text>
</comment>
<feature type="region of interest" description="Disordered" evidence="1">
    <location>
        <begin position="1457"/>
        <end position="1480"/>
    </location>
</feature>
<reference evidence="2" key="1">
    <citation type="journal article" date="2019" name="Sci. Rep.">
        <title>Draft genome of Tanacetum cinerariifolium, the natural source of mosquito coil.</title>
        <authorList>
            <person name="Yamashiro T."/>
            <person name="Shiraishi A."/>
            <person name="Satake H."/>
            <person name="Nakayama K."/>
        </authorList>
    </citation>
    <scope>NUCLEOTIDE SEQUENCE</scope>
</reference>
<evidence type="ECO:0000313" key="2">
    <source>
        <dbReference type="EMBL" id="GEU28270.1"/>
    </source>
</evidence>
<protein>
    <submittedName>
        <fullName evidence="2">Uncharacterized protein</fullName>
    </submittedName>
</protein>
<gene>
    <name evidence="2" type="ORF">Tci_000248</name>
</gene>
<feature type="region of interest" description="Disordered" evidence="1">
    <location>
        <begin position="910"/>
        <end position="940"/>
    </location>
</feature>
<dbReference type="EMBL" id="BKCJ010000003">
    <property type="protein sequence ID" value="GEU28270.1"/>
    <property type="molecule type" value="Genomic_DNA"/>
</dbReference>
<organism evidence="2">
    <name type="scientific">Tanacetum cinerariifolium</name>
    <name type="common">Dalmatian daisy</name>
    <name type="synonym">Chrysanthemum cinerariifolium</name>
    <dbReference type="NCBI Taxonomy" id="118510"/>
    <lineage>
        <taxon>Eukaryota</taxon>
        <taxon>Viridiplantae</taxon>
        <taxon>Streptophyta</taxon>
        <taxon>Embryophyta</taxon>
        <taxon>Tracheophyta</taxon>
        <taxon>Spermatophyta</taxon>
        <taxon>Magnoliopsida</taxon>
        <taxon>eudicotyledons</taxon>
        <taxon>Gunneridae</taxon>
        <taxon>Pentapetalae</taxon>
        <taxon>asterids</taxon>
        <taxon>campanulids</taxon>
        <taxon>Asterales</taxon>
        <taxon>Asteraceae</taxon>
        <taxon>Asteroideae</taxon>
        <taxon>Anthemideae</taxon>
        <taxon>Anthemidinae</taxon>
        <taxon>Tanacetum</taxon>
    </lineage>
</organism>
<feature type="region of interest" description="Disordered" evidence="1">
    <location>
        <begin position="1759"/>
        <end position="1796"/>
    </location>
</feature>
<feature type="compositionally biased region" description="Basic residues" evidence="1">
    <location>
        <begin position="1466"/>
        <end position="1478"/>
    </location>
</feature>
<proteinExistence type="predicted"/>